<dbReference type="InterPro" id="IPR036388">
    <property type="entry name" value="WH-like_DNA-bd_sf"/>
</dbReference>
<dbReference type="Gene3D" id="1.10.10.10">
    <property type="entry name" value="Winged helix-like DNA-binding domain superfamily/Winged helix DNA-binding domain"/>
    <property type="match status" value="1"/>
</dbReference>
<dbReference type="InterPro" id="IPR036390">
    <property type="entry name" value="WH_DNA-bd_sf"/>
</dbReference>
<sequence>MVQSPDPAFTASEVGDEFDKTRQWGHQQLQKLESSEYVDSKNPGGNSRFYWVTDEGRQYLSETRET</sequence>
<reference evidence="2" key="1">
    <citation type="journal article" date="2014" name="Int. J. Syst. Evol. Microbiol.">
        <title>Complete genome sequence of Corynebacterium casei LMG S-19264T (=DSM 44701T), isolated from a smear-ripened cheese.</title>
        <authorList>
            <consortium name="US DOE Joint Genome Institute (JGI-PGF)"/>
            <person name="Walter F."/>
            <person name="Albersmeier A."/>
            <person name="Kalinowski J."/>
            <person name="Ruckert C."/>
        </authorList>
    </citation>
    <scope>NUCLEOTIDE SEQUENCE</scope>
    <source>
        <strain evidence="2">JCM 19018</strain>
    </source>
</reference>
<gene>
    <name evidence="2" type="ORF">GCM10009067_40230</name>
</gene>
<reference evidence="2" key="2">
    <citation type="submission" date="2020-09" db="EMBL/GenBank/DDBJ databases">
        <authorList>
            <person name="Sun Q."/>
            <person name="Ohkuma M."/>
        </authorList>
    </citation>
    <scope>NUCLEOTIDE SEQUENCE</scope>
    <source>
        <strain evidence="2">JCM 19018</strain>
    </source>
</reference>
<dbReference type="SUPFAM" id="SSF46785">
    <property type="entry name" value="Winged helix' DNA-binding domain"/>
    <property type="match status" value="1"/>
</dbReference>
<organism evidence="2 3">
    <name type="scientific">Haloarcula sebkhae</name>
    <dbReference type="NCBI Taxonomy" id="932660"/>
    <lineage>
        <taxon>Archaea</taxon>
        <taxon>Methanobacteriati</taxon>
        <taxon>Methanobacteriota</taxon>
        <taxon>Stenosarchaea group</taxon>
        <taxon>Halobacteria</taxon>
        <taxon>Halobacteriales</taxon>
        <taxon>Haloarculaceae</taxon>
        <taxon>Haloarcula</taxon>
    </lineage>
</organism>
<dbReference type="AlphaFoldDB" id="A0A830EX27"/>
<comment type="caution">
    <text evidence="2">The sequence shown here is derived from an EMBL/GenBank/DDBJ whole genome shotgun (WGS) entry which is preliminary data.</text>
</comment>
<protein>
    <submittedName>
        <fullName evidence="2">Uncharacterized protein</fullName>
    </submittedName>
</protein>
<evidence type="ECO:0000313" key="2">
    <source>
        <dbReference type="EMBL" id="GGK83990.1"/>
    </source>
</evidence>
<feature type="region of interest" description="Disordered" evidence="1">
    <location>
        <begin position="1"/>
        <end position="20"/>
    </location>
</feature>
<dbReference type="EMBL" id="BMPD01000011">
    <property type="protein sequence ID" value="GGK83990.1"/>
    <property type="molecule type" value="Genomic_DNA"/>
</dbReference>
<evidence type="ECO:0000313" key="3">
    <source>
        <dbReference type="Proteomes" id="UP000614221"/>
    </source>
</evidence>
<dbReference type="Proteomes" id="UP000614221">
    <property type="component" value="Unassembled WGS sequence"/>
</dbReference>
<accession>A0A830EX27</accession>
<proteinExistence type="predicted"/>
<evidence type="ECO:0000256" key="1">
    <source>
        <dbReference type="SAM" id="MobiDB-lite"/>
    </source>
</evidence>
<name>A0A830EX27_9EURY</name>